<gene>
    <name evidence="2" type="ORF">L195_g052999</name>
</gene>
<evidence type="ECO:0000313" key="3">
    <source>
        <dbReference type="Proteomes" id="UP000236291"/>
    </source>
</evidence>
<evidence type="ECO:0000256" key="1">
    <source>
        <dbReference type="SAM" id="MobiDB-lite"/>
    </source>
</evidence>
<sequence>MDQVNKLRRSEPVKDNFNESREKSFTNGSHRHDIDEEGTGMVPVPGTGT</sequence>
<reference evidence="2 3" key="1">
    <citation type="journal article" date="2014" name="Am. J. Bot.">
        <title>Genome assembly and annotation for red clover (Trifolium pratense; Fabaceae).</title>
        <authorList>
            <person name="Istvanek J."/>
            <person name="Jaros M."/>
            <person name="Krenek A."/>
            <person name="Repkova J."/>
        </authorList>
    </citation>
    <scope>NUCLEOTIDE SEQUENCE [LARGE SCALE GENOMIC DNA]</scope>
    <source>
        <strain evidence="3">cv. Tatra</strain>
        <tissue evidence="2">Young leaves</tissue>
    </source>
</reference>
<dbReference type="AlphaFoldDB" id="A0A2K3K866"/>
<comment type="caution">
    <text evidence="2">The sequence shown here is derived from an EMBL/GenBank/DDBJ whole genome shotgun (WGS) entry which is preliminary data.</text>
</comment>
<dbReference type="Proteomes" id="UP000236291">
    <property type="component" value="Unassembled WGS sequence"/>
</dbReference>
<feature type="region of interest" description="Disordered" evidence="1">
    <location>
        <begin position="1"/>
        <end position="49"/>
    </location>
</feature>
<proteinExistence type="predicted"/>
<feature type="non-terminal residue" evidence="2">
    <location>
        <position position="49"/>
    </location>
</feature>
<name>A0A2K3K866_TRIPR</name>
<reference evidence="2 3" key="2">
    <citation type="journal article" date="2017" name="Front. Plant Sci.">
        <title>Gene Classification and Mining of Molecular Markers Useful in Red Clover (Trifolium pratense) Breeding.</title>
        <authorList>
            <person name="Istvanek J."/>
            <person name="Dluhosova J."/>
            <person name="Dluhos P."/>
            <person name="Patkova L."/>
            <person name="Nedelnik J."/>
            <person name="Repkova J."/>
        </authorList>
    </citation>
    <scope>NUCLEOTIDE SEQUENCE [LARGE SCALE GENOMIC DNA]</scope>
    <source>
        <strain evidence="3">cv. Tatra</strain>
        <tissue evidence="2">Young leaves</tissue>
    </source>
</reference>
<feature type="compositionally biased region" description="Low complexity" evidence="1">
    <location>
        <begin position="39"/>
        <end position="49"/>
    </location>
</feature>
<evidence type="ECO:0000313" key="2">
    <source>
        <dbReference type="EMBL" id="PNX62469.1"/>
    </source>
</evidence>
<organism evidence="2 3">
    <name type="scientific">Trifolium pratense</name>
    <name type="common">Red clover</name>
    <dbReference type="NCBI Taxonomy" id="57577"/>
    <lineage>
        <taxon>Eukaryota</taxon>
        <taxon>Viridiplantae</taxon>
        <taxon>Streptophyta</taxon>
        <taxon>Embryophyta</taxon>
        <taxon>Tracheophyta</taxon>
        <taxon>Spermatophyta</taxon>
        <taxon>Magnoliopsida</taxon>
        <taxon>eudicotyledons</taxon>
        <taxon>Gunneridae</taxon>
        <taxon>Pentapetalae</taxon>
        <taxon>rosids</taxon>
        <taxon>fabids</taxon>
        <taxon>Fabales</taxon>
        <taxon>Fabaceae</taxon>
        <taxon>Papilionoideae</taxon>
        <taxon>50 kb inversion clade</taxon>
        <taxon>NPAAA clade</taxon>
        <taxon>Hologalegina</taxon>
        <taxon>IRL clade</taxon>
        <taxon>Trifolieae</taxon>
        <taxon>Trifolium</taxon>
    </lineage>
</organism>
<accession>A0A2K3K866</accession>
<protein>
    <submittedName>
        <fullName evidence="2">Uncharacterized protein</fullName>
    </submittedName>
</protein>
<dbReference type="EMBL" id="ASHM01087815">
    <property type="protein sequence ID" value="PNX62469.1"/>
    <property type="molecule type" value="Genomic_DNA"/>
</dbReference>
<feature type="compositionally biased region" description="Basic and acidic residues" evidence="1">
    <location>
        <begin position="8"/>
        <end position="34"/>
    </location>
</feature>